<dbReference type="Gene3D" id="3.40.640.10">
    <property type="entry name" value="Type I PLP-dependent aspartate aminotransferase-like (Major domain)"/>
    <property type="match status" value="1"/>
</dbReference>
<protein>
    <submittedName>
        <fullName evidence="7">O-acetylhomoserine aminocarboxypropyltransferase</fullName>
        <ecNumber evidence="7">2.5.1.49</ecNumber>
    </submittedName>
</protein>
<dbReference type="InterPro" id="IPR015424">
    <property type="entry name" value="PyrdxlP-dep_Trfase"/>
</dbReference>
<dbReference type="PANTHER" id="PTHR43797:SF2">
    <property type="entry name" value="HOMOCYSTEINE_CYSTEINE SYNTHASE"/>
    <property type="match status" value="1"/>
</dbReference>
<evidence type="ECO:0000256" key="1">
    <source>
        <dbReference type="ARBA" id="ARBA00001933"/>
    </source>
</evidence>
<dbReference type="EC" id="2.5.1.49" evidence="7"/>
<dbReference type="EMBL" id="JAPVOI010000004">
    <property type="protein sequence ID" value="MCZ4089689.1"/>
    <property type="molecule type" value="Genomic_DNA"/>
</dbReference>
<organism evidence="7 8">
    <name type="scientific">Sinorhizobium psoraleae</name>
    <dbReference type="NCBI Taxonomy" id="520838"/>
    <lineage>
        <taxon>Bacteria</taxon>
        <taxon>Pseudomonadati</taxon>
        <taxon>Pseudomonadota</taxon>
        <taxon>Alphaproteobacteria</taxon>
        <taxon>Hyphomicrobiales</taxon>
        <taxon>Rhizobiaceae</taxon>
        <taxon>Sinorhizobium/Ensifer group</taxon>
        <taxon>Sinorhizobium</taxon>
    </lineage>
</organism>
<dbReference type="InterPro" id="IPR054542">
    <property type="entry name" value="Cys_met_metab_PP"/>
</dbReference>
<evidence type="ECO:0000256" key="2">
    <source>
        <dbReference type="ARBA" id="ARBA00009077"/>
    </source>
</evidence>
<keyword evidence="8" id="KW-1185">Reference proteome</keyword>
<dbReference type="PANTHER" id="PTHR43797">
    <property type="entry name" value="HOMOCYSTEINE/CYSTEINE SYNTHASE"/>
    <property type="match status" value="1"/>
</dbReference>
<evidence type="ECO:0000313" key="7">
    <source>
        <dbReference type="EMBL" id="MCZ4089689.1"/>
    </source>
</evidence>
<reference evidence="7" key="1">
    <citation type="submission" date="2022-10" db="EMBL/GenBank/DDBJ databases">
        <title>Whole genome sequencing of three plant growth promoting bacteria isolated from Vachellia tortilis subsp. raddiana in Morocco.</title>
        <authorList>
            <person name="Hnini M."/>
            <person name="Zouagui R."/>
            <person name="Zouagui H."/>
            <person name="Chemao Elfihri M.-W."/>
            <person name="Ibrahimi A."/>
            <person name="Sbabou L."/>
            <person name="Aurag J."/>
        </authorList>
    </citation>
    <scope>NUCLEOTIDE SEQUENCE</scope>
    <source>
        <strain evidence="7">LMR678</strain>
    </source>
</reference>
<dbReference type="InterPro" id="IPR015421">
    <property type="entry name" value="PyrdxlP-dep_Trfase_major"/>
</dbReference>
<dbReference type="NCBIfam" id="NF004650">
    <property type="entry name" value="PRK05994.1"/>
    <property type="match status" value="1"/>
</dbReference>
<dbReference type="Proteomes" id="UP001079430">
    <property type="component" value="Unassembled WGS sequence"/>
</dbReference>
<accession>A0ABT4KCK5</accession>
<proteinExistence type="inferred from homology"/>
<name>A0ABT4KCK5_9HYPH</name>
<comment type="cofactor">
    <cofactor evidence="1 5">
        <name>pyridoxal 5'-phosphate</name>
        <dbReference type="ChEBI" id="CHEBI:597326"/>
    </cofactor>
</comment>
<dbReference type="InterPro" id="IPR015422">
    <property type="entry name" value="PyrdxlP-dep_Trfase_small"/>
</dbReference>
<evidence type="ECO:0000256" key="6">
    <source>
        <dbReference type="SAM" id="MobiDB-lite"/>
    </source>
</evidence>
<evidence type="ECO:0000313" key="8">
    <source>
        <dbReference type="Proteomes" id="UP001079430"/>
    </source>
</evidence>
<evidence type="ECO:0000256" key="4">
    <source>
        <dbReference type="ARBA" id="ARBA00022898"/>
    </source>
</evidence>
<dbReference type="Gene3D" id="3.90.1150.10">
    <property type="entry name" value="Aspartate Aminotransferase, domain 1"/>
    <property type="match status" value="1"/>
</dbReference>
<feature type="region of interest" description="Disordered" evidence="6">
    <location>
        <begin position="1"/>
        <end position="24"/>
    </location>
</feature>
<dbReference type="InterPro" id="IPR006235">
    <property type="entry name" value="OAc-hSer/O-AcSer_sulfhydrylase"/>
</dbReference>
<keyword evidence="3 7" id="KW-0808">Transferase</keyword>
<comment type="similarity">
    <text evidence="2 5">Belongs to the trans-sulfuration enzymes family.</text>
</comment>
<sequence>MTKAGPGFSTLAIHAGAQPDPTTGARVTPIYQTTSFVFDDTDHAAALFGLQQFGNIYTRIMNPTQAVLEERIAALEGGTAALAVASGHAAQLLVFHTIMRPGDNFVAAKQLYGGSVNQFGQAFKSFDWQVRWADCADPASFDAKIDERTKGIFIESLANPGGTFVDIAAIAEVARRHDLPLIVDNTMATPYLLRPLEHGADIVVHSLTKFIGGHGNSMGGIIVDGGTFDWSKSGKYPLLSEARPEYAGVVLHEVSGNFAFAIAARVLGLRDFGPAISPFNAFMILTGIETLPLRMQRHCDNALAAAKWLREHDRVSWVRYSGLDDDQNNALQKRYSPKGAGAVFTFGLKGGYEAGKRFVEGLELFSHLANIGDTRSLVIHPASTTHRQLTPEQQVAAGAGPDVIRLSIGIEDVADIIADLDQSPAKI</sequence>
<dbReference type="SUPFAM" id="SSF53383">
    <property type="entry name" value="PLP-dependent transferases"/>
    <property type="match status" value="1"/>
</dbReference>
<evidence type="ECO:0000256" key="5">
    <source>
        <dbReference type="RuleBase" id="RU362118"/>
    </source>
</evidence>
<gene>
    <name evidence="7" type="ORF">O3W52_06325</name>
</gene>
<comment type="caution">
    <text evidence="7">The sequence shown here is derived from an EMBL/GenBank/DDBJ whole genome shotgun (WGS) entry which is preliminary data.</text>
</comment>
<dbReference type="InterPro" id="IPR000277">
    <property type="entry name" value="Cys/Met-Metab_PyrdxlP-dep_enz"/>
</dbReference>
<dbReference type="CDD" id="cd00614">
    <property type="entry name" value="CGS_like"/>
    <property type="match status" value="1"/>
</dbReference>
<dbReference type="PIRSF" id="PIRSF001434">
    <property type="entry name" value="CGS"/>
    <property type="match status" value="1"/>
</dbReference>
<dbReference type="RefSeq" id="WP_269276628.1">
    <property type="nucleotide sequence ID" value="NZ_JAPVOI010000004.1"/>
</dbReference>
<dbReference type="NCBIfam" id="TIGR01326">
    <property type="entry name" value="OAH_OAS_sulfhy"/>
    <property type="match status" value="1"/>
</dbReference>
<dbReference type="GO" id="GO:0003961">
    <property type="term" value="F:O-acetylhomoserine aminocarboxypropyltransferase activity"/>
    <property type="evidence" value="ECO:0007669"/>
    <property type="project" value="UniProtKB-EC"/>
</dbReference>
<dbReference type="PROSITE" id="PS00868">
    <property type="entry name" value="CYS_MET_METAB_PP"/>
    <property type="match status" value="1"/>
</dbReference>
<dbReference type="Pfam" id="PF01053">
    <property type="entry name" value="Cys_Met_Meta_PP"/>
    <property type="match status" value="1"/>
</dbReference>
<evidence type="ECO:0000256" key="3">
    <source>
        <dbReference type="ARBA" id="ARBA00022679"/>
    </source>
</evidence>
<keyword evidence="4 5" id="KW-0663">Pyridoxal phosphate</keyword>